<evidence type="ECO:0000313" key="2">
    <source>
        <dbReference type="EMBL" id="CAL1413968.1"/>
    </source>
</evidence>
<gene>
    <name evidence="2" type="ORF">LTRI10_LOCUS53160</name>
</gene>
<evidence type="ECO:0000256" key="1">
    <source>
        <dbReference type="SAM" id="MobiDB-lite"/>
    </source>
</evidence>
<feature type="region of interest" description="Disordered" evidence="1">
    <location>
        <begin position="53"/>
        <end position="80"/>
    </location>
</feature>
<dbReference type="EMBL" id="OZ034822">
    <property type="protein sequence ID" value="CAL1413968.1"/>
    <property type="molecule type" value="Genomic_DNA"/>
</dbReference>
<evidence type="ECO:0000313" key="3">
    <source>
        <dbReference type="Proteomes" id="UP001497516"/>
    </source>
</evidence>
<name>A0AAV2GVY0_9ROSI</name>
<dbReference type="AlphaFoldDB" id="A0AAV2GVY0"/>
<reference evidence="2 3" key="1">
    <citation type="submission" date="2024-04" db="EMBL/GenBank/DDBJ databases">
        <authorList>
            <person name="Fracassetti M."/>
        </authorList>
    </citation>
    <scope>NUCLEOTIDE SEQUENCE [LARGE SCALE GENOMIC DNA]</scope>
</reference>
<sequence length="80" mass="8871">MMMQIEPQFNSYRLRFETKSSFRLLPLSPSFSPIGCCFCFPCSAKSSQLVVDSSGKREGDGRDWRRGGGRAMVASAAGRE</sequence>
<accession>A0AAV2GVY0</accession>
<protein>
    <submittedName>
        <fullName evidence="2">Uncharacterized protein</fullName>
    </submittedName>
</protein>
<proteinExistence type="predicted"/>
<dbReference type="Proteomes" id="UP001497516">
    <property type="component" value="Chromosome 9"/>
</dbReference>
<keyword evidence="3" id="KW-1185">Reference proteome</keyword>
<feature type="compositionally biased region" description="Basic and acidic residues" evidence="1">
    <location>
        <begin position="54"/>
        <end position="66"/>
    </location>
</feature>
<organism evidence="2 3">
    <name type="scientific">Linum trigynum</name>
    <dbReference type="NCBI Taxonomy" id="586398"/>
    <lineage>
        <taxon>Eukaryota</taxon>
        <taxon>Viridiplantae</taxon>
        <taxon>Streptophyta</taxon>
        <taxon>Embryophyta</taxon>
        <taxon>Tracheophyta</taxon>
        <taxon>Spermatophyta</taxon>
        <taxon>Magnoliopsida</taxon>
        <taxon>eudicotyledons</taxon>
        <taxon>Gunneridae</taxon>
        <taxon>Pentapetalae</taxon>
        <taxon>rosids</taxon>
        <taxon>fabids</taxon>
        <taxon>Malpighiales</taxon>
        <taxon>Linaceae</taxon>
        <taxon>Linum</taxon>
    </lineage>
</organism>